<dbReference type="InterPro" id="IPR004268">
    <property type="entry name" value="MurJ"/>
</dbReference>
<keyword evidence="5 8" id="KW-0573">Peptidoglycan synthesis</keyword>
<feature type="transmembrane region" description="Helical" evidence="9">
    <location>
        <begin position="195"/>
        <end position="215"/>
    </location>
</feature>
<proteinExistence type="inferred from homology"/>
<dbReference type="EMBL" id="WHNY01000041">
    <property type="protein sequence ID" value="NOU65215.1"/>
    <property type="molecule type" value="Genomic_DNA"/>
</dbReference>
<dbReference type="PIRSF" id="PIRSF002869">
    <property type="entry name" value="MviN"/>
    <property type="match status" value="1"/>
</dbReference>
<dbReference type="Pfam" id="PF03023">
    <property type="entry name" value="MurJ"/>
    <property type="match status" value="1"/>
</dbReference>
<feature type="transmembrane region" description="Helical" evidence="9">
    <location>
        <begin position="486"/>
        <end position="510"/>
    </location>
</feature>
<evidence type="ECO:0000256" key="9">
    <source>
        <dbReference type="SAM" id="Phobius"/>
    </source>
</evidence>
<feature type="transmembrane region" description="Helical" evidence="9">
    <location>
        <begin position="46"/>
        <end position="64"/>
    </location>
</feature>
<feature type="transmembrane region" description="Helical" evidence="9">
    <location>
        <begin position="123"/>
        <end position="145"/>
    </location>
</feature>
<sequence length="560" mass="62902">MALHSIFLFLRSWEWQPLKLNKEFTYEVARQAYNSMLKGSIPMTRVLFKTGLVLFLITIASKLLGFTREILIAKNYGTSSLADAYYVALTPTMLAITFSFTLSSVFLPLFVNFASDKRKSNLFTNNVLFLFFAIFIVAYTLVIVFTQHFIHLLAPGLTEEAEAMAITLVRILFPLVFIVIAIQIYTLMLNTFHDYMASAASILPNNLIIIAYLWLFADKYGIVGVAVTTLVSYVLQLVILYFLIKGHHYKVVRNVELWSSNSKTFLLLLYPILISSGFTQFNSVVDRILASGISEGAIAALSYAFNLRGIATGICITPVITLTFPELSRLSHNQDYEKVSTLTHNSLFSLFILLMPLTVIFMSFSHVIVQTLLERGSFDAQATAMTSAIFWAYSIGIIAIGFREVTLRAFYSYGDTKTPTYIMISGTLVNIVLSFILVKTMGIIGLGLSASMAFIITAVITAILLRKKQASVWSKDFIRKMMKLSVAMGGCGLVIYLLKLVHVFGSLFVMNAFYTVIGLSLYTLFAYFIFIVLLLVMKENDIIILMKKLLFQRKKEMKLG</sequence>
<dbReference type="NCBIfam" id="TIGR01695">
    <property type="entry name" value="murJ_mviN"/>
    <property type="match status" value="1"/>
</dbReference>
<gene>
    <name evidence="10" type="primary">murJ</name>
    <name evidence="10" type="ORF">GC096_14340</name>
</gene>
<feature type="transmembrane region" description="Helical" evidence="9">
    <location>
        <begin position="305"/>
        <end position="325"/>
    </location>
</feature>
<evidence type="ECO:0000256" key="2">
    <source>
        <dbReference type="ARBA" id="ARBA00022475"/>
    </source>
</evidence>
<feature type="transmembrane region" description="Helical" evidence="9">
    <location>
        <begin position="516"/>
        <end position="537"/>
    </location>
</feature>
<evidence type="ECO:0000256" key="6">
    <source>
        <dbReference type="ARBA" id="ARBA00022989"/>
    </source>
</evidence>
<keyword evidence="8" id="KW-0813">Transport</keyword>
<evidence type="ECO:0000256" key="1">
    <source>
        <dbReference type="ARBA" id="ARBA00004651"/>
    </source>
</evidence>
<feature type="transmembrane region" description="Helical" evidence="9">
    <location>
        <begin position="265"/>
        <end position="285"/>
    </location>
</feature>
<feature type="transmembrane region" description="Helical" evidence="9">
    <location>
        <begin position="443"/>
        <end position="465"/>
    </location>
</feature>
<feature type="transmembrane region" description="Helical" evidence="9">
    <location>
        <begin position="388"/>
        <end position="406"/>
    </location>
</feature>
<dbReference type="PANTHER" id="PTHR47019">
    <property type="entry name" value="LIPID II FLIPPASE MURJ"/>
    <property type="match status" value="1"/>
</dbReference>
<comment type="subcellular location">
    <subcellularLocation>
        <location evidence="1">Cell membrane</location>
        <topology evidence="1">Multi-pass membrane protein</topology>
    </subcellularLocation>
</comment>
<comment type="caution">
    <text evidence="10">The sequence shown here is derived from an EMBL/GenBank/DDBJ whole genome shotgun (WGS) entry which is preliminary data.</text>
</comment>
<feature type="transmembrane region" description="Helical" evidence="9">
    <location>
        <begin position="165"/>
        <end position="188"/>
    </location>
</feature>
<dbReference type="PRINTS" id="PR01806">
    <property type="entry name" value="VIRFACTRMVIN"/>
</dbReference>
<comment type="function">
    <text evidence="8">Involved in peptidoglycan biosynthesis. Transports lipid-linked peptidoglycan precursors from the inner to the outer leaflet of the cytoplasmic membrane.</text>
</comment>
<dbReference type="Proteomes" id="UP000653578">
    <property type="component" value="Unassembled WGS sequence"/>
</dbReference>
<feature type="transmembrane region" description="Helical" evidence="9">
    <location>
        <begin position="346"/>
        <end position="368"/>
    </location>
</feature>
<keyword evidence="6 9" id="KW-1133">Transmembrane helix</keyword>
<protein>
    <recommendedName>
        <fullName evidence="8">Lipid II flippase</fullName>
    </recommendedName>
</protein>
<keyword evidence="3 9" id="KW-0812">Transmembrane</keyword>
<keyword evidence="2 8" id="KW-1003">Cell membrane</keyword>
<feature type="transmembrane region" description="Helical" evidence="9">
    <location>
        <begin position="418"/>
        <end position="437"/>
    </location>
</feature>
<feature type="transmembrane region" description="Helical" evidence="9">
    <location>
        <begin position="84"/>
        <end position="111"/>
    </location>
</feature>
<reference evidence="10 11" key="1">
    <citation type="submission" date="2019-10" db="EMBL/GenBank/DDBJ databases">
        <title>Description of Paenibacillus humi sp. nov.</title>
        <authorList>
            <person name="Carlier A."/>
            <person name="Qi S."/>
        </authorList>
    </citation>
    <scope>NUCLEOTIDE SEQUENCE [LARGE SCALE GENOMIC DNA]</scope>
    <source>
        <strain evidence="10 11">LMG 31461</strain>
    </source>
</reference>
<dbReference type="CDD" id="cd13123">
    <property type="entry name" value="MATE_MurJ_like"/>
    <property type="match status" value="1"/>
</dbReference>
<evidence type="ECO:0000256" key="7">
    <source>
        <dbReference type="ARBA" id="ARBA00023136"/>
    </source>
</evidence>
<evidence type="ECO:0000256" key="5">
    <source>
        <dbReference type="ARBA" id="ARBA00022984"/>
    </source>
</evidence>
<keyword evidence="7 8" id="KW-0472">Membrane</keyword>
<keyword evidence="11" id="KW-1185">Reference proteome</keyword>
<evidence type="ECO:0000313" key="10">
    <source>
        <dbReference type="EMBL" id="NOU65215.1"/>
    </source>
</evidence>
<organism evidence="10 11">
    <name type="scientific">Paenibacillus plantarum</name>
    <dbReference type="NCBI Taxonomy" id="2654975"/>
    <lineage>
        <taxon>Bacteria</taxon>
        <taxon>Bacillati</taxon>
        <taxon>Bacillota</taxon>
        <taxon>Bacilli</taxon>
        <taxon>Bacillales</taxon>
        <taxon>Paenibacillaceae</taxon>
        <taxon>Paenibacillus</taxon>
    </lineage>
</organism>
<dbReference type="InterPro" id="IPR051050">
    <property type="entry name" value="Lipid_II_flippase_MurJ/MviN"/>
</dbReference>
<keyword evidence="4 8" id="KW-0133">Cell shape</keyword>
<keyword evidence="8" id="KW-0961">Cell wall biogenesis/degradation</keyword>
<comment type="similarity">
    <text evidence="8">Belongs to the MurJ/MviN family.</text>
</comment>
<evidence type="ECO:0000256" key="4">
    <source>
        <dbReference type="ARBA" id="ARBA00022960"/>
    </source>
</evidence>
<dbReference type="PANTHER" id="PTHR47019:SF1">
    <property type="entry name" value="LIPID II FLIPPASE MURJ"/>
    <property type="match status" value="1"/>
</dbReference>
<evidence type="ECO:0000256" key="3">
    <source>
        <dbReference type="ARBA" id="ARBA00022692"/>
    </source>
</evidence>
<name>A0ABX1X9U6_9BACL</name>
<accession>A0ABX1X9U6</accession>
<feature type="transmembrane region" description="Helical" evidence="9">
    <location>
        <begin position="221"/>
        <end position="244"/>
    </location>
</feature>
<evidence type="ECO:0000256" key="8">
    <source>
        <dbReference type="PIRNR" id="PIRNR002869"/>
    </source>
</evidence>
<evidence type="ECO:0000313" key="11">
    <source>
        <dbReference type="Proteomes" id="UP000653578"/>
    </source>
</evidence>